<sequence length="244" mass="27614">MRKLKVLIVFNYGSKRATVNGLPMLSSLTQLKTMRLERLIVPPLHEHSKVVQNLEKLSLSLCEGLGNMSRFNGTQSNLKLPIMLDFNMDHCCDLEELPLGICDMSSVQKWSITNCHLLQKLPDDLGRLSSLRMLRVSACLGLKELPTSIGKLGKLEYLDISLCECLKELPEEIGQLKKLEELDMRECSRLRKLPKSVGGLRSLKHVICDEKIGQQWSRVKSSSAIMDLRIEVVEAHFSLDWLDG</sequence>
<reference evidence="3" key="1">
    <citation type="journal article" date="2008" name="BMC Genomics">
        <title>A conifer genomics resource of 200,000 spruce (Picea spp.) ESTs and 6,464 high-quality, sequence-finished full-length cDNAs for Sitka spruce (Picea sitchensis).</title>
        <authorList>
            <person name="Ralph S.G."/>
            <person name="Chun H.J."/>
            <person name="Kolosova N."/>
            <person name="Cooper D."/>
            <person name="Oddy C."/>
            <person name="Ritland C.E."/>
            <person name="Kirkpatrick R."/>
            <person name="Moore R."/>
            <person name="Barber S."/>
            <person name="Holt R.A."/>
            <person name="Jones S.J."/>
            <person name="Marra M.A."/>
            <person name="Douglas C.J."/>
            <person name="Ritland K."/>
            <person name="Bohlmann J."/>
        </authorList>
    </citation>
    <scope>NUCLEOTIDE SEQUENCE</scope>
    <source>
        <tissue evidence="3">Bark</tissue>
    </source>
</reference>
<evidence type="ECO:0000259" key="2">
    <source>
        <dbReference type="Pfam" id="PF23598"/>
    </source>
</evidence>
<organism evidence="3">
    <name type="scientific">Picea sitchensis</name>
    <name type="common">Sitka spruce</name>
    <name type="synonym">Pinus sitchensis</name>
    <dbReference type="NCBI Taxonomy" id="3332"/>
    <lineage>
        <taxon>Eukaryota</taxon>
        <taxon>Viridiplantae</taxon>
        <taxon>Streptophyta</taxon>
        <taxon>Embryophyta</taxon>
        <taxon>Tracheophyta</taxon>
        <taxon>Spermatophyta</taxon>
        <taxon>Pinopsida</taxon>
        <taxon>Pinidae</taxon>
        <taxon>Conifers I</taxon>
        <taxon>Pinales</taxon>
        <taxon>Pinaceae</taxon>
        <taxon>Picea</taxon>
    </lineage>
</organism>
<proteinExistence type="evidence at transcript level"/>
<accession>A9NKS2</accession>
<dbReference type="EMBL" id="EF081852">
    <property type="protein sequence ID" value="ABK21233.1"/>
    <property type="molecule type" value="mRNA"/>
</dbReference>
<dbReference type="InterPro" id="IPR032675">
    <property type="entry name" value="LRR_dom_sf"/>
</dbReference>
<dbReference type="Gene3D" id="3.80.10.10">
    <property type="entry name" value="Ribonuclease Inhibitor"/>
    <property type="match status" value="1"/>
</dbReference>
<protein>
    <recommendedName>
        <fullName evidence="2">Disease resistance R13L4/SHOC-2-like LRR domain-containing protein</fullName>
    </recommendedName>
</protein>
<dbReference type="PANTHER" id="PTHR47186:SF61">
    <property type="entry name" value="LEUCINE-RICH REPEAT-CONTAINING PROTEIN 57-RELATED"/>
    <property type="match status" value="1"/>
</dbReference>
<evidence type="ECO:0000313" key="3">
    <source>
        <dbReference type="EMBL" id="ABK21233.1"/>
    </source>
</evidence>
<name>A9NKS2_PICSI</name>
<dbReference type="SUPFAM" id="SSF52047">
    <property type="entry name" value="RNI-like"/>
    <property type="match status" value="1"/>
</dbReference>
<feature type="domain" description="Disease resistance R13L4/SHOC-2-like LRR" evidence="2">
    <location>
        <begin position="149"/>
        <end position="211"/>
    </location>
</feature>
<keyword evidence="1" id="KW-0677">Repeat</keyword>
<dbReference type="PANTHER" id="PTHR47186">
    <property type="entry name" value="LEUCINE-RICH REPEAT-CONTAINING PROTEIN 57"/>
    <property type="match status" value="1"/>
</dbReference>
<dbReference type="AlphaFoldDB" id="A9NKS2"/>
<evidence type="ECO:0000256" key="1">
    <source>
        <dbReference type="ARBA" id="ARBA00022737"/>
    </source>
</evidence>
<dbReference type="InterPro" id="IPR055414">
    <property type="entry name" value="LRR_R13L4/SHOC2-like"/>
</dbReference>
<dbReference type="Pfam" id="PF23598">
    <property type="entry name" value="LRR_14"/>
    <property type="match status" value="1"/>
</dbReference>